<dbReference type="AlphaFoldDB" id="A0A0H4KLY6"/>
<keyword evidence="3" id="KW-1185">Reference proteome</keyword>
<reference evidence="2 3" key="1">
    <citation type="journal article" date="2015" name="PLoS ONE">
        <title>Genome Sequence of Bacillus endophyticus and Analysis of Its Companion Mechanism in the Ketogulonigenium vulgare-Bacillus Strain Consortium.</title>
        <authorList>
            <person name="Jia N."/>
            <person name="Du J."/>
            <person name="Ding M.Z."/>
            <person name="Gao F."/>
            <person name="Yuan Y.J."/>
        </authorList>
    </citation>
    <scope>NUCLEOTIDE SEQUENCE [LARGE SCALE GENOMIC DNA]</scope>
    <source>
        <strain evidence="2 3">Hbe603</strain>
    </source>
</reference>
<dbReference type="RefSeq" id="WP_053102086.1">
    <property type="nucleotide sequence ID" value="NZ_CP011974.1"/>
</dbReference>
<accession>A0A1X7DLW2</accession>
<dbReference type="Pfam" id="PF14040">
    <property type="entry name" value="DNase_NucA_NucB"/>
    <property type="match status" value="1"/>
</dbReference>
<dbReference type="EMBL" id="CP011974">
    <property type="protein sequence ID" value="AKO95122.2"/>
    <property type="molecule type" value="Genomic_DNA"/>
</dbReference>
<dbReference type="KEGG" id="beo:BEH_15245"/>
<evidence type="ECO:0000313" key="3">
    <source>
        <dbReference type="Proteomes" id="UP000036202"/>
    </source>
</evidence>
<reference evidence="3" key="2">
    <citation type="submission" date="2015-06" db="EMBL/GenBank/DDBJ databases">
        <title>Genome Sequence of Bacillus endophyticus and Analysis of its Companion Mechanism in the Ketogulonigenium vulgare-Bacillus strain Consortium.</title>
        <authorList>
            <person name="Jia N."/>
            <person name="Du J."/>
            <person name="Ding M.-Z."/>
            <person name="Gao F."/>
            <person name="Yuan Y.-J."/>
        </authorList>
    </citation>
    <scope>NUCLEOTIDE SEQUENCE [LARGE SCALE GENOMIC DNA]</scope>
    <source>
        <strain evidence="3">Hbe603</strain>
    </source>
</reference>
<dbReference type="Proteomes" id="UP000036202">
    <property type="component" value="Chromosome"/>
</dbReference>
<proteinExistence type="predicted"/>
<accession>A0A0H4KLY6</accession>
<dbReference type="OrthoDB" id="1906360at2"/>
<evidence type="ECO:0000313" key="2">
    <source>
        <dbReference type="EMBL" id="AKO95122.2"/>
    </source>
</evidence>
<feature type="domain" description="Deoxyribonuclease NucA/NucB" evidence="1">
    <location>
        <begin position="77"/>
        <end position="140"/>
    </location>
</feature>
<protein>
    <submittedName>
        <fullName evidence="2">Sporulation protein</fullName>
    </submittedName>
</protein>
<organism evidence="2 3">
    <name type="scientific">Priestia filamentosa</name>
    <dbReference type="NCBI Taxonomy" id="1402861"/>
    <lineage>
        <taxon>Bacteria</taxon>
        <taxon>Bacillati</taxon>
        <taxon>Bacillota</taxon>
        <taxon>Bacilli</taxon>
        <taxon>Bacillales</taxon>
        <taxon>Bacillaceae</taxon>
        <taxon>Priestia</taxon>
    </lineage>
</organism>
<gene>
    <name evidence="2" type="ORF">BEH_15245</name>
</gene>
<name>A0A0H4KLY6_9BACI</name>
<dbReference type="GeneID" id="93700844"/>
<dbReference type="InterPro" id="IPR029476">
    <property type="entry name" value="DNase_NucA_NucB"/>
</dbReference>
<dbReference type="PATRIC" id="fig|135735.6.peg.3227"/>
<sequence>MKSTLKKMALSTLALGSLVVGSFGISFSENEPKAVAYSSYDEVLNFPTERYPLTADHISDAIAAGHPSVCTIDRDGADANRKESLAGIPTKSGYDRDEWPMAVCEEGGAGASVRYVPSSDNRGSGAWVGNAIEDFPDGTRVKFSLN</sequence>
<evidence type="ECO:0000259" key="1">
    <source>
        <dbReference type="Pfam" id="PF14040"/>
    </source>
</evidence>